<evidence type="ECO:0000313" key="2">
    <source>
        <dbReference type="EMBL" id="CAD9129848.1"/>
    </source>
</evidence>
<dbReference type="SMART" id="SM00220">
    <property type="entry name" value="S_TKc"/>
    <property type="match status" value="1"/>
</dbReference>
<dbReference type="PANTHER" id="PTHR48011">
    <property type="entry name" value="CCR4-NOT TRANSCRIPTIONAL COMPLEX SUBUNIT CAF120-RELATED"/>
    <property type="match status" value="1"/>
</dbReference>
<sequence length="415" mass="46101">MDKWCADHKPDDLSVRRVLAQVVTALAHLHGLGIVHADVKPGNILMDKKGFARLGDFDVSVDSNTRTSAARAHATMTQVGFTPGFAAPELLRTGASPASDIFALGATIAEVAPRSEDRDILLQRLQALDPMARPRAPQVLQDPFFAPVFAWARDERRACCICLEDGIRLEEGLECGRANGEPHFVCRQCLEQHVEATVGAELRLRQANEGRVCCPGRPCDAAAYPDVDLAKRVNPEVFQRYTESRLDLLEQRRAAELEGEMQVRLGNELRRLQALDEQQRRVRAVRNHICEDMLNLKCPRCGQVFLDFVGCFALQCSRCPCGFCAWCGADSGGSNAHEHVRNCREKPPGADVFFGTFEQFEVAQRRRRRRLLLGFLPTLDVHTRAAVLQEMRRELADLGMADIVGPHVVMAPGGM</sequence>
<dbReference type="PROSITE" id="PS00108">
    <property type="entry name" value="PROTEIN_KINASE_ST"/>
    <property type="match status" value="1"/>
</dbReference>
<dbReference type="Gene3D" id="3.30.40.10">
    <property type="entry name" value="Zinc/RING finger domain, C3HC4 (zinc finger)"/>
    <property type="match status" value="1"/>
</dbReference>
<accession>A0A7S1MF13</accession>
<organism evidence="2">
    <name type="scientific">Alexandrium catenella</name>
    <name type="common">Red tide dinoflagellate</name>
    <name type="synonym">Gonyaulax catenella</name>
    <dbReference type="NCBI Taxonomy" id="2925"/>
    <lineage>
        <taxon>Eukaryota</taxon>
        <taxon>Sar</taxon>
        <taxon>Alveolata</taxon>
        <taxon>Dinophyceae</taxon>
        <taxon>Gonyaulacales</taxon>
        <taxon>Pyrocystaceae</taxon>
        <taxon>Alexandrium</taxon>
    </lineage>
</organism>
<dbReference type="GO" id="GO:0004672">
    <property type="term" value="F:protein kinase activity"/>
    <property type="evidence" value="ECO:0007669"/>
    <property type="project" value="InterPro"/>
</dbReference>
<evidence type="ECO:0000259" key="1">
    <source>
        <dbReference type="PROSITE" id="PS50011"/>
    </source>
</evidence>
<name>A0A7S1MF13_ALECA</name>
<dbReference type="InterPro" id="IPR011009">
    <property type="entry name" value="Kinase-like_dom_sf"/>
</dbReference>
<dbReference type="InterPro" id="IPR000719">
    <property type="entry name" value="Prot_kinase_dom"/>
</dbReference>
<gene>
    <name evidence="2" type="ORF">ACAT0790_LOCUS21598</name>
</gene>
<dbReference type="SUPFAM" id="SSF57850">
    <property type="entry name" value="RING/U-box"/>
    <property type="match status" value="1"/>
</dbReference>
<dbReference type="InterPro" id="IPR013083">
    <property type="entry name" value="Znf_RING/FYVE/PHD"/>
</dbReference>
<dbReference type="InterPro" id="IPR008271">
    <property type="entry name" value="Ser/Thr_kinase_AS"/>
</dbReference>
<dbReference type="AlphaFoldDB" id="A0A7S1MF13"/>
<protein>
    <recommendedName>
        <fullName evidence="1">Protein kinase domain-containing protein</fullName>
    </recommendedName>
</protein>
<dbReference type="PANTHER" id="PTHR48011:SF100">
    <property type="entry name" value="PROTEIN KINASE DOMAIN-CONTAINING PROTEIN"/>
    <property type="match status" value="1"/>
</dbReference>
<dbReference type="GO" id="GO:0005524">
    <property type="term" value="F:ATP binding"/>
    <property type="evidence" value="ECO:0007669"/>
    <property type="project" value="InterPro"/>
</dbReference>
<dbReference type="SUPFAM" id="SSF56112">
    <property type="entry name" value="Protein kinase-like (PK-like)"/>
    <property type="match status" value="1"/>
</dbReference>
<dbReference type="InterPro" id="IPR052751">
    <property type="entry name" value="Plant_MAPKKK"/>
</dbReference>
<proteinExistence type="predicted"/>
<dbReference type="EMBL" id="HBGE01035563">
    <property type="protein sequence ID" value="CAD9129848.1"/>
    <property type="molecule type" value="Transcribed_RNA"/>
</dbReference>
<dbReference type="PROSITE" id="PS50011">
    <property type="entry name" value="PROTEIN_KINASE_DOM"/>
    <property type="match status" value="1"/>
</dbReference>
<reference evidence="2" key="1">
    <citation type="submission" date="2021-01" db="EMBL/GenBank/DDBJ databases">
        <authorList>
            <person name="Corre E."/>
            <person name="Pelletier E."/>
            <person name="Niang G."/>
            <person name="Scheremetjew M."/>
            <person name="Finn R."/>
            <person name="Kale V."/>
            <person name="Holt S."/>
            <person name="Cochrane G."/>
            <person name="Meng A."/>
            <person name="Brown T."/>
            <person name="Cohen L."/>
        </authorList>
    </citation>
    <scope>NUCLEOTIDE SEQUENCE</scope>
    <source>
        <strain evidence="2">OF101</strain>
    </source>
</reference>
<dbReference type="GO" id="GO:0007165">
    <property type="term" value="P:signal transduction"/>
    <property type="evidence" value="ECO:0007669"/>
    <property type="project" value="TreeGrafter"/>
</dbReference>
<feature type="domain" description="Protein kinase" evidence="1">
    <location>
        <begin position="1"/>
        <end position="145"/>
    </location>
</feature>
<dbReference type="Pfam" id="PF00069">
    <property type="entry name" value="Pkinase"/>
    <property type="match status" value="1"/>
</dbReference>
<dbReference type="Gene3D" id="1.10.510.10">
    <property type="entry name" value="Transferase(Phosphotransferase) domain 1"/>
    <property type="match status" value="1"/>
</dbReference>